<reference evidence="1 2" key="1">
    <citation type="submission" date="2019-01" db="EMBL/GenBank/DDBJ databases">
        <title>Draft genome sequence of Psathyrella aberdarensis IHI B618.</title>
        <authorList>
            <person name="Buettner E."/>
            <person name="Kellner H."/>
        </authorList>
    </citation>
    <scope>NUCLEOTIDE SEQUENCE [LARGE SCALE GENOMIC DNA]</scope>
    <source>
        <strain evidence="1 2">IHI B618</strain>
    </source>
</reference>
<gene>
    <name evidence="1" type="ORF">EST38_g4279</name>
</gene>
<keyword evidence="2" id="KW-1185">Reference proteome</keyword>
<dbReference type="OrthoDB" id="10439473at2759"/>
<sequence>MNGTFRYMIKCTPVERSSTQHRIPAESDDSGMPSGFTAMLLIGSKPVASVVIPPVTMGFLQPYAPPDGRLPLRATVIVDALEIALRVKKTITLGIAVVTSAHREHCPRLRKGDWIFQASRSAGGAPATCESSEVVKTFYEESVSVLPSWVTLQHIISNEN</sequence>
<dbReference type="AlphaFoldDB" id="A0A4Q2DRP8"/>
<name>A0A4Q2DRP8_9AGAR</name>
<dbReference type="EMBL" id="SDEE01000102">
    <property type="protein sequence ID" value="RXW21585.1"/>
    <property type="molecule type" value="Genomic_DNA"/>
</dbReference>
<proteinExistence type="predicted"/>
<accession>A0A4Q2DRP8</accession>
<evidence type="ECO:0000313" key="2">
    <source>
        <dbReference type="Proteomes" id="UP000290288"/>
    </source>
</evidence>
<evidence type="ECO:0000313" key="1">
    <source>
        <dbReference type="EMBL" id="RXW21585.1"/>
    </source>
</evidence>
<comment type="caution">
    <text evidence="1">The sequence shown here is derived from an EMBL/GenBank/DDBJ whole genome shotgun (WGS) entry which is preliminary data.</text>
</comment>
<organism evidence="1 2">
    <name type="scientific">Candolleomyces aberdarensis</name>
    <dbReference type="NCBI Taxonomy" id="2316362"/>
    <lineage>
        <taxon>Eukaryota</taxon>
        <taxon>Fungi</taxon>
        <taxon>Dikarya</taxon>
        <taxon>Basidiomycota</taxon>
        <taxon>Agaricomycotina</taxon>
        <taxon>Agaricomycetes</taxon>
        <taxon>Agaricomycetidae</taxon>
        <taxon>Agaricales</taxon>
        <taxon>Agaricineae</taxon>
        <taxon>Psathyrellaceae</taxon>
        <taxon>Candolleomyces</taxon>
    </lineage>
</organism>
<protein>
    <submittedName>
        <fullName evidence="1">Uncharacterized protein</fullName>
    </submittedName>
</protein>
<dbReference type="Proteomes" id="UP000290288">
    <property type="component" value="Unassembled WGS sequence"/>
</dbReference>